<sequence length="541" mass="59339">MAKLPIVGAAYKNPSLIIDCQNTINWYPQAIELPNGAQRVSALIPTPGLIRRFTGDSAAVRCLKVLSTGQLLAVIGKKLYHSPANTFNLTQVTGVIMGLDIVSIADNGTVAMIVNGNTNQVLDLKTLVLTTLTGSNIPRSSFVVFLDGRFVMNKEKSDRFVWSDLYSTNIDALSYATAEASPDPMVALVEFQRELWMFGTQTTERYYSNNDKDQPFARMPGGVFEMGCLAPNSVCAFGTGIIWLAVSEFGGNQIVMSSGGQPVRLSNHAIEGEIDSYPTNNDAVAFAYQQEGHSFYVISFPSGNTTFVFDMTTQLWHQRSWTNTQGQHDRHRAHIHAYFNGTHYVGDYSNGKIYELDRGTYTDDGNIITRERTCPATLTDGQMMRFTRLEIVCETGDLKKRGIPPDLEIHSYTSQPYPYMFNDVFKVGGSLTGISLRPNFYTIPAEIFRMGASLTAINLPVAVTYGTYNIPPEAFKPSASMTAIDMPILVSYGTYNIPAEAFKPSASMSAISLPIVASYLTYSIPAEPFNIGASLTGVTLA</sequence>
<dbReference type="SUPFAM" id="SSF101898">
    <property type="entry name" value="NHL repeat"/>
    <property type="match status" value="1"/>
</dbReference>
<dbReference type="EMBL" id="CP031222">
    <property type="protein sequence ID" value="AXI04372.1"/>
    <property type="molecule type" value="Genomic_DNA"/>
</dbReference>
<protein>
    <submittedName>
        <fullName evidence="1">Uncharacterized protein</fullName>
    </submittedName>
</protein>
<proteinExistence type="predicted"/>
<evidence type="ECO:0000313" key="1">
    <source>
        <dbReference type="EMBL" id="AXI01426.1"/>
    </source>
</evidence>
<dbReference type="Proteomes" id="UP000253940">
    <property type="component" value="Chromosome"/>
</dbReference>
<dbReference type="InterPro" id="IPR032675">
    <property type="entry name" value="LRR_dom_sf"/>
</dbReference>
<keyword evidence="3" id="KW-1185">Reference proteome</keyword>
<reference evidence="1 3" key="1">
    <citation type="submission" date="2018-07" db="EMBL/GenBank/DDBJ databases">
        <title>Genome sequencing of Moraxellaceae gen. HYN0046.</title>
        <authorList>
            <person name="Kim M."/>
            <person name="Yi H."/>
        </authorList>
    </citation>
    <scope>NUCLEOTIDE SEQUENCE [LARGE SCALE GENOMIC DNA]</scope>
    <source>
        <strain evidence="1 3">HYN0046</strain>
    </source>
</reference>
<dbReference type="EMBL" id="CP031222">
    <property type="protein sequence ID" value="AXI01426.1"/>
    <property type="molecule type" value="Genomic_DNA"/>
</dbReference>
<organism evidence="1 3">
    <name type="scientific">Aquirhabdus parva</name>
    <dbReference type="NCBI Taxonomy" id="2283318"/>
    <lineage>
        <taxon>Bacteria</taxon>
        <taxon>Pseudomonadati</taxon>
        <taxon>Pseudomonadota</taxon>
        <taxon>Gammaproteobacteria</taxon>
        <taxon>Moraxellales</taxon>
        <taxon>Moraxellaceae</taxon>
        <taxon>Aquirhabdus</taxon>
    </lineage>
</organism>
<evidence type="ECO:0000313" key="3">
    <source>
        <dbReference type="Proteomes" id="UP000253940"/>
    </source>
</evidence>
<name>A0A345P2B7_9GAMM</name>
<dbReference type="AlphaFoldDB" id="A0A345P2B7"/>
<dbReference type="Gene3D" id="3.80.10.10">
    <property type="entry name" value="Ribonuclease Inhibitor"/>
    <property type="match status" value="1"/>
</dbReference>
<accession>A0A345P2B7</accession>
<dbReference type="KEGG" id="mbah:HYN46_16940"/>
<dbReference type="OrthoDB" id="7842371at2"/>
<evidence type="ECO:0000313" key="2">
    <source>
        <dbReference type="EMBL" id="AXI04372.1"/>
    </source>
</evidence>
<dbReference type="RefSeq" id="WP_114897538.1">
    <property type="nucleotide sequence ID" value="NZ_CP031222.1"/>
</dbReference>
<dbReference type="KEGG" id="mbah:HYN46_00025"/>
<gene>
    <name evidence="1" type="ORF">HYN46_00025</name>
    <name evidence="2" type="ORF">HYN46_16940</name>
</gene>